<evidence type="ECO:0000259" key="8">
    <source>
        <dbReference type="PROSITE" id="PS50109"/>
    </source>
</evidence>
<comment type="catalytic activity">
    <reaction evidence="1">
        <text>ATP + protein L-histidine = ADP + protein N-phospho-L-histidine.</text>
        <dbReference type="EC" id="2.7.13.3"/>
    </reaction>
</comment>
<evidence type="ECO:0000256" key="6">
    <source>
        <dbReference type="ARBA" id="ARBA00022777"/>
    </source>
</evidence>
<dbReference type="InterPro" id="IPR004358">
    <property type="entry name" value="Sig_transdc_His_kin-like_C"/>
</dbReference>
<keyword evidence="11" id="KW-1185">Reference proteome</keyword>
<dbReference type="SUPFAM" id="SSF55874">
    <property type="entry name" value="ATPase domain of HSP90 chaperone/DNA topoisomerase II/histidine kinase"/>
    <property type="match status" value="1"/>
</dbReference>
<name>A0ABZ1BLR3_9FIRM</name>
<dbReference type="InterPro" id="IPR036890">
    <property type="entry name" value="HATPase_C_sf"/>
</dbReference>
<comment type="subcellular location">
    <subcellularLocation>
        <location evidence="2">Membrane</location>
    </subcellularLocation>
</comment>
<evidence type="ECO:0000256" key="5">
    <source>
        <dbReference type="ARBA" id="ARBA00022679"/>
    </source>
</evidence>
<dbReference type="PROSITE" id="PS50109">
    <property type="entry name" value="HIS_KIN"/>
    <property type="match status" value="1"/>
</dbReference>
<evidence type="ECO:0000259" key="9">
    <source>
        <dbReference type="PROSITE" id="PS50885"/>
    </source>
</evidence>
<dbReference type="RefSeq" id="WP_324667929.1">
    <property type="nucleotide sequence ID" value="NZ_CP141614.1"/>
</dbReference>
<keyword evidence="7" id="KW-0902">Two-component regulatory system</keyword>
<dbReference type="SMART" id="SM00387">
    <property type="entry name" value="HATPase_c"/>
    <property type="match status" value="1"/>
</dbReference>
<evidence type="ECO:0000256" key="4">
    <source>
        <dbReference type="ARBA" id="ARBA00022553"/>
    </source>
</evidence>
<sequence>MPASVESSLALAVVAVVAAVWALWAHWRARALARALDDARAVVERLAEGQVAVRAFHAPDAPPPARRLAAALNDLARRLEESGIQRLRRDEAYRRLLADLSHDLRTPLTSIIGYVEALRTGASRDPARHLDVVAARAAQLGRLVDDLLLLTRLEAGDGVVRREPTDLGEVVRRACEPFREALEERAIRLALELPPQPAPALADPTAVSRIVANLLDNALHHAGPVHEIAVRLHAAEPGGGADARSGAALLAWCLEVANDGDPIAPEELPMVFERGFRGRSSRGTGLGLAIVRMLAEAHGGQVEVESDPSARRTVFRVRLPHGYDEGQRLVEWGESRFEAGGPLGAARAR</sequence>
<dbReference type="Gene3D" id="3.30.565.10">
    <property type="entry name" value="Histidine kinase-like ATPase, C-terminal domain"/>
    <property type="match status" value="1"/>
</dbReference>
<gene>
    <name evidence="10" type="ORF">VLY81_09550</name>
</gene>
<accession>A0ABZ1BLR3</accession>
<dbReference type="PROSITE" id="PS50885">
    <property type="entry name" value="HAMP"/>
    <property type="match status" value="1"/>
</dbReference>
<keyword evidence="6 10" id="KW-0418">Kinase</keyword>
<dbReference type="InterPro" id="IPR003661">
    <property type="entry name" value="HisK_dim/P_dom"/>
</dbReference>
<dbReference type="SUPFAM" id="SSF47384">
    <property type="entry name" value="Homodimeric domain of signal transducing histidine kinase"/>
    <property type="match status" value="1"/>
</dbReference>
<evidence type="ECO:0000256" key="3">
    <source>
        <dbReference type="ARBA" id="ARBA00012438"/>
    </source>
</evidence>
<evidence type="ECO:0000256" key="2">
    <source>
        <dbReference type="ARBA" id="ARBA00004370"/>
    </source>
</evidence>
<dbReference type="Proteomes" id="UP001333102">
    <property type="component" value="Chromosome"/>
</dbReference>
<dbReference type="CDD" id="cd00075">
    <property type="entry name" value="HATPase"/>
    <property type="match status" value="1"/>
</dbReference>
<dbReference type="CDD" id="cd00082">
    <property type="entry name" value="HisKA"/>
    <property type="match status" value="1"/>
</dbReference>
<dbReference type="InterPro" id="IPR003594">
    <property type="entry name" value="HATPase_dom"/>
</dbReference>
<dbReference type="EC" id="2.7.13.3" evidence="3"/>
<organism evidence="10 11">
    <name type="scientific">Geochorda subterranea</name>
    <dbReference type="NCBI Taxonomy" id="3109564"/>
    <lineage>
        <taxon>Bacteria</taxon>
        <taxon>Bacillati</taxon>
        <taxon>Bacillota</taxon>
        <taxon>Limnochordia</taxon>
        <taxon>Limnochordales</taxon>
        <taxon>Geochordaceae</taxon>
        <taxon>Geochorda</taxon>
    </lineage>
</organism>
<dbReference type="SMART" id="SM00388">
    <property type="entry name" value="HisKA"/>
    <property type="match status" value="1"/>
</dbReference>
<dbReference type="PANTHER" id="PTHR43547:SF2">
    <property type="entry name" value="HYBRID SIGNAL TRANSDUCTION HISTIDINE KINASE C"/>
    <property type="match status" value="1"/>
</dbReference>
<dbReference type="Pfam" id="PF00512">
    <property type="entry name" value="HisKA"/>
    <property type="match status" value="1"/>
</dbReference>
<dbReference type="InterPro" id="IPR005467">
    <property type="entry name" value="His_kinase_dom"/>
</dbReference>
<proteinExistence type="predicted"/>
<dbReference type="Gene3D" id="1.10.287.130">
    <property type="match status" value="1"/>
</dbReference>
<feature type="domain" description="Histidine kinase" evidence="8">
    <location>
        <begin position="99"/>
        <end position="323"/>
    </location>
</feature>
<protein>
    <recommendedName>
        <fullName evidence="3">histidine kinase</fullName>
        <ecNumber evidence="3">2.7.13.3</ecNumber>
    </recommendedName>
</protein>
<evidence type="ECO:0000256" key="1">
    <source>
        <dbReference type="ARBA" id="ARBA00000085"/>
    </source>
</evidence>
<dbReference type="PRINTS" id="PR00344">
    <property type="entry name" value="BCTRLSENSOR"/>
</dbReference>
<dbReference type="GO" id="GO:0016301">
    <property type="term" value="F:kinase activity"/>
    <property type="evidence" value="ECO:0007669"/>
    <property type="project" value="UniProtKB-KW"/>
</dbReference>
<evidence type="ECO:0000313" key="10">
    <source>
        <dbReference type="EMBL" id="WRP13684.1"/>
    </source>
</evidence>
<dbReference type="InterPro" id="IPR003660">
    <property type="entry name" value="HAMP_dom"/>
</dbReference>
<dbReference type="InterPro" id="IPR036097">
    <property type="entry name" value="HisK_dim/P_sf"/>
</dbReference>
<evidence type="ECO:0000256" key="7">
    <source>
        <dbReference type="ARBA" id="ARBA00023012"/>
    </source>
</evidence>
<feature type="domain" description="HAMP" evidence="9">
    <location>
        <begin position="30"/>
        <end position="84"/>
    </location>
</feature>
<reference evidence="11" key="1">
    <citation type="submission" date="2023-12" db="EMBL/GenBank/DDBJ databases">
        <title>Novel isolates from deep terrestrial aquifers shed light on the physiology and ecology of the class Limnochordia.</title>
        <authorList>
            <person name="Karnachuk O.V."/>
            <person name="Lukina A.P."/>
            <person name="Avakyan M.R."/>
            <person name="Kadnikov V."/>
            <person name="Begmatov S."/>
            <person name="Beletsky A.V."/>
            <person name="Mardanov A.V."/>
            <person name="Ravin N.V."/>
        </authorList>
    </citation>
    <scope>NUCLEOTIDE SEQUENCE [LARGE SCALE GENOMIC DNA]</scope>
    <source>
        <strain evidence="11">LN</strain>
    </source>
</reference>
<dbReference type="PANTHER" id="PTHR43547">
    <property type="entry name" value="TWO-COMPONENT HISTIDINE KINASE"/>
    <property type="match status" value="1"/>
</dbReference>
<evidence type="ECO:0000313" key="11">
    <source>
        <dbReference type="Proteomes" id="UP001333102"/>
    </source>
</evidence>
<dbReference type="EMBL" id="CP141614">
    <property type="protein sequence ID" value="WRP13684.1"/>
    <property type="molecule type" value="Genomic_DNA"/>
</dbReference>
<keyword evidence="5" id="KW-0808">Transferase</keyword>
<keyword evidence="4" id="KW-0597">Phosphoprotein</keyword>
<dbReference type="Pfam" id="PF02518">
    <property type="entry name" value="HATPase_c"/>
    <property type="match status" value="1"/>
</dbReference>